<feature type="compositionally biased region" description="Gly residues" evidence="1">
    <location>
        <begin position="75"/>
        <end position="86"/>
    </location>
</feature>
<gene>
    <name evidence="2" type="ORF">R5R35_011914</name>
</gene>
<dbReference type="AlphaFoldDB" id="A0AAN9ZGW6"/>
<comment type="caution">
    <text evidence="2">The sequence shown here is derived from an EMBL/GenBank/DDBJ whole genome shotgun (WGS) entry which is preliminary data.</text>
</comment>
<accession>A0AAN9ZGW6</accession>
<feature type="region of interest" description="Disordered" evidence="1">
    <location>
        <begin position="24"/>
        <end position="127"/>
    </location>
</feature>
<evidence type="ECO:0000256" key="1">
    <source>
        <dbReference type="SAM" id="MobiDB-lite"/>
    </source>
</evidence>
<proteinExistence type="predicted"/>
<keyword evidence="3" id="KW-1185">Reference proteome</keyword>
<name>A0AAN9ZGW6_9ORTH</name>
<dbReference type="EMBL" id="JAZDUA010000020">
    <property type="protein sequence ID" value="KAK7872789.1"/>
    <property type="molecule type" value="Genomic_DNA"/>
</dbReference>
<protein>
    <submittedName>
        <fullName evidence="2">Uncharacterized protein</fullName>
    </submittedName>
</protein>
<organism evidence="2 3">
    <name type="scientific">Gryllus longicercus</name>
    <dbReference type="NCBI Taxonomy" id="2509291"/>
    <lineage>
        <taxon>Eukaryota</taxon>
        <taxon>Metazoa</taxon>
        <taxon>Ecdysozoa</taxon>
        <taxon>Arthropoda</taxon>
        <taxon>Hexapoda</taxon>
        <taxon>Insecta</taxon>
        <taxon>Pterygota</taxon>
        <taxon>Neoptera</taxon>
        <taxon>Polyneoptera</taxon>
        <taxon>Orthoptera</taxon>
        <taxon>Ensifera</taxon>
        <taxon>Gryllidea</taxon>
        <taxon>Grylloidea</taxon>
        <taxon>Gryllidae</taxon>
        <taxon>Gryllinae</taxon>
        <taxon>Gryllus</taxon>
    </lineage>
</organism>
<evidence type="ECO:0000313" key="3">
    <source>
        <dbReference type="Proteomes" id="UP001378592"/>
    </source>
</evidence>
<sequence length="127" mass="13705">MDLHVSLNCGLLLKERRRKYSFNLRESAGRSWPVGQTRRTGWGGSTQRQAGGSLPERGEAAPPPIQEEEEEESVAGGGSGRGGGLLERGESRRLLIISAPKQPRLNAPRMGSTDSAEGGPARWDGRL</sequence>
<evidence type="ECO:0000313" key="2">
    <source>
        <dbReference type="EMBL" id="KAK7872789.1"/>
    </source>
</evidence>
<dbReference type="Proteomes" id="UP001378592">
    <property type="component" value="Unassembled WGS sequence"/>
</dbReference>
<reference evidence="2 3" key="1">
    <citation type="submission" date="2024-03" db="EMBL/GenBank/DDBJ databases">
        <title>The genome assembly and annotation of the cricket Gryllus longicercus Weissman &amp; Gray.</title>
        <authorList>
            <person name="Szrajer S."/>
            <person name="Gray D."/>
            <person name="Ylla G."/>
        </authorList>
    </citation>
    <scope>NUCLEOTIDE SEQUENCE [LARGE SCALE GENOMIC DNA]</scope>
    <source>
        <strain evidence="2">DAG 2021-001</strain>
        <tissue evidence="2">Whole body minus gut</tissue>
    </source>
</reference>